<dbReference type="EC" id="3.5.1.-" evidence="4"/>
<reference evidence="4 5" key="1">
    <citation type="submission" date="2018-06" db="EMBL/GenBank/DDBJ databases">
        <authorList>
            <consortium name="Pathogen Informatics"/>
            <person name="Doyle S."/>
        </authorList>
    </citation>
    <scope>NUCLEOTIDE SEQUENCE [LARGE SCALE GENOMIC DNA]</scope>
    <source>
        <strain evidence="4 5">NCTC7582</strain>
    </source>
</reference>
<feature type="domain" description="Isochorismatase-like" evidence="3">
    <location>
        <begin position="4"/>
        <end position="144"/>
    </location>
</feature>
<dbReference type="PANTHER" id="PTHR43540">
    <property type="entry name" value="PEROXYUREIDOACRYLATE/UREIDOACRYLATE AMIDOHYDROLASE-RELATED"/>
    <property type="match status" value="1"/>
</dbReference>
<dbReference type="AlphaFoldDB" id="A0A2X0ZDZ0"/>
<evidence type="ECO:0000256" key="2">
    <source>
        <dbReference type="ARBA" id="ARBA00022801"/>
    </source>
</evidence>
<evidence type="ECO:0000259" key="3">
    <source>
        <dbReference type="Pfam" id="PF00857"/>
    </source>
</evidence>
<dbReference type="EMBL" id="UAQE01000001">
    <property type="protein sequence ID" value="SPU00721.1"/>
    <property type="molecule type" value="Genomic_DNA"/>
</dbReference>
<dbReference type="Proteomes" id="UP000251431">
    <property type="component" value="Unassembled WGS sequence"/>
</dbReference>
<dbReference type="CDD" id="cd01014">
    <property type="entry name" value="nicotinamidase_related"/>
    <property type="match status" value="1"/>
</dbReference>
<proteinExistence type="inferred from homology"/>
<organism evidence="4 5">
    <name type="scientific">Lysinibacillus capsici</name>
    <dbReference type="NCBI Taxonomy" id="2115968"/>
    <lineage>
        <taxon>Bacteria</taxon>
        <taxon>Bacillati</taxon>
        <taxon>Bacillota</taxon>
        <taxon>Bacilli</taxon>
        <taxon>Bacillales</taxon>
        <taxon>Bacillaceae</taxon>
        <taxon>Lysinibacillus</taxon>
    </lineage>
</organism>
<dbReference type="InterPro" id="IPR050272">
    <property type="entry name" value="Isochorismatase-like_hydrls"/>
</dbReference>
<dbReference type="InterPro" id="IPR036380">
    <property type="entry name" value="Isochorismatase-like_sf"/>
</dbReference>
<dbReference type="SUPFAM" id="SSF52499">
    <property type="entry name" value="Isochorismatase-like hydrolases"/>
    <property type="match status" value="1"/>
</dbReference>
<evidence type="ECO:0000313" key="5">
    <source>
        <dbReference type="Proteomes" id="UP000251431"/>
    </source>
</evidence>
<accession>A0A2X0ZDZ0</accession>
<dbReference type="PANTHER" id="PTHR43540:SF14">
    <property type="entry name" value="ISOCHORISMATASE"/>
    <property type="match status" value="1"/>
</dbReference>
<dbReference type="InterPro" id="IPR000868">
    <property type="entry name" value="Isochorismatase-like_dom"/>
</dbReference>
<dbReference type="EC" id="3.-.-.-" evidence="4"/>
<dbReference type="GO" id="GO:0016787">
    <property type="term" value="F:hydrolase activity"/>
    <property type="evidence" value="ECO:0007669"/>
    <property type="project" value="UniProtKB-KW"/>
</dbReference>
<dbReference type="RefSeq" id="WP_112117872.1">
    <property type="nucleotide sequence ID" value="NZ_CP134502.1"/>
</dbReference>
<dbReference type="STRING" id="1421.A2J09_05150"/>
<keyword evidence="2 4" id="KW-0378">Hydrolase</keyword>
<evidence type="ECO:0000256" key="1">
    <source>
        <dbReference type="ARBA" id="ARBA00006336"/>
    </source>
</evidence>
<name>A0A2X0ZDZ0_9BACI</name>
<sequence>MKQALIIIDIQEAFFLDGQQNLWNSEAIIKNINASITWARRNEVPVIFIQHTDADDVDFALGQPGWELYHGLLRQAEDQVIQKTTWDAFYQTELAAYLQAHHIEQLIFAGAQTEFCLDTTIRSAFSHGYHHNILIEDAHSTLDSNVLAAPQIIQHHESIWHNRFVRIQSIGGFQHAD</sequence>
<comment type="similarity">
    <text evidence="1">Belongs to the isochorismatase family.</text>
</comment>
<dbReference type="Gene3D" id="3.40.50.850">
    <property type="entry name" value="Isochorismatase-like"/>
    <property type="match status" value="1"/>
</dbReference>
<protein>
    <submittedName>
        <fullName evidence="4">Isochorismatase family protein</fullName>
        <ecNumber evidence="4">3.-.-.-</ecNumber>
        <ecNumber evidence="4">3.5.1.-</ecNumber>
    </submittedName>
</protein>
<dbReference type="Pfam" id="PF00857">
    <property type="entry name" value="Isochorismatase"/>
    <property type="match status" value="1"/>
</dbReference>
<evidence type="ECO:0000313" key="4">
    <source>
        <dbReference type="EMBL" id="SPU00721.1"/>
    </source>
</evidence>
<gene>
    <name evidence="4" type="primary">rutB</name>
    <name evidence="4" type="ORF">NCTC7582_03520</name>
</gene>